<dbReference type="NCBIfam" id="NF003640">
    <property type="entry name" value="PRK05277.1"/>
    <property type="match status" value="1"/>
</dbReference>
<feature type="transmembrane region" description="Helical" evidence="8">
    <location>
        <begin position="304"/>
        <end position="327"/>
    </location>
</feature>
<dbReference type="Pfam" id="PF00654">
    <property type="entry name" value="Voltage_CLC"/>
    <property type="match status" value="1"/>
</dbReference>
<gene>
    <name evidence="10" type="ORF">SAMN02194393_02038</name>
</gene>
<feature type="transmembrane region" description="Helical" evidence="8">
    <location>
        <begin position="20"/>
        <end position="41"/>
    </location>
</feature>
<evidence type="ECO:0000259" key="9">
    <source>
        <dbReference type="PROSITE" id="PS51202"/>
    </source>
</evidence>
<dbReference type="InterPro" id="IPR014743">
    <property type="entry name" value="Cl-channel_core"/>
</dbReference>
<dbReference type="InterPro" id="IPR036721">
    <property type="entry name" value="RCK_C_sf"/>
</dbReference>
<sequence length="524" mass="57492">MKKNSIIGTITHWRDFKLQVFSEGIIVGILTGIIAVLYRILLYHADIGRKKIYSLLKEKSFFYIVGWFLLLIVVGIILGKIVKKYPMIKGSGIPQVKGVLVRKLKMEWLKELITKFLGGVLALGFGLSLGREGPSVQLGSQVGMGVSSLFKRHNIEEKYLITSGASAGLAAAFNAPLAGVMFSLEELHKNISPIVLTCVMGASLVADFISSVALGLKPIFNFEVVSVFPLNKYAYLVILGILAGVVGKFFNTGLLKVQDYYSRQNLFKEEYKPIIPLVISGFLGFFLPQALGGGHNLIVHLSKVNMAIGVIILLLVVKFLFTIVCYGSGVPGGIFLPLLAIGALLGEGFGYICVNYFDIDSIYTINIIILSMAAFFTAVVRAPITGSILITEMTGTFDHLLGLITVSITAYIVTDLLGSKPIYDALLEKLLKNNKNSDFSSDDEDEKTLMEIPVAMGSKIENKYIKDIDWPSDCLLVGIKRGEWEMIPKGDTMILQGDSLIILSHKRQADNLKYDLLLMGQESI</sequence>
<organism evidence="10 11">
    <name type="scientific">Maledivibacter halophilus</name>
    <dbReference type="NCBI Taxonomy" id="36842"/>
    <lineage>
        <taxon>Bacteria</taxon>
        <taxon>Bacillati</taxon>
        <taxon>Bacillota</taxon>
        <taxon>Clostridia</taxon>
        <taxon>Peptostreptococcales</taxon>
        <taxon>Caminicellaceae</taxon>
        <taxon>Maledivibacter</taxon>
    </lineage>
</organism>
<keyword evidence="2" id="KW-0813">Transport</keyword>
<evidence type="ECO:0000313" key="11">
    <source>
        <dbReference type="Proteomes" id="UP000190285"/>
    </source>
</evidence>
<dbReference type="Proteomes" id="UP000190285">
    <property type="component" value="Unassembled WGS sequence"/>
</dbReference>
<keyword evidence="5" id="KW-0406">Ion transport</keyword>
<dbReference type="AlphaFoldDB" id="A0A1T5KPY6"/>
<evidence type="ECO:0000256" key="3">
    <source>
        <dbReference type="ARBA" id="ARBA00022692"/>
    </source>
</evidence>
<dbReference type="STRING" id="36842.SAMN02194393_02038"/>
<feature type="transmembrane region" description="Helical" evidence="8">
    <location>
        <begin position="396"/>
        <end position="413"/>
    </location>
</feature>
<evidence type="ECO:0000256" key="8">
    <source>
        <dbReference type="SAM" id="Phobius"/>
    </source>
</evidence>
<evidence type="ECO:0000313" key="10">
    <source>
        <dbReference type="EMBL" id="SKC65792.1"/>
    </source>
</evidence>
<dbReference type="InterPro" id="IPR006037">
    <property type="entry name" value="RCK_C"/>
</dbReference>
<dbReference type="GO" id="GO:0005247">
    <property type="term" value="F:voltage-gated chloride channel activity"/>
    <property type="evidence" value="ECO:0007669"/>
    <property type="project" value="TreeGrafter"/>
</dbReference>
<dbReference type="OrthoDB" id="9812438at2"/>
<dbReference type="Pfam" id="PF02080">
    <property type="entry name" value="TrkA_C"/>
    <property type="match status" value="1"/>
</dbReference>
<keyword evidence="7" id="KW-0868">Chloride</keyword>
<dbReference type="Gene3D" id="1.10.3080.10">
    <property type="entry name" value="Clc chloride channel"/>
    <property type="match status" value="1"/>
</dbReference>
<dbReference type="PANTHER" id="PTHR45711">
    <property type="entry name" value="CHLORIDE CHANNEL PROTEIN"/>
    <property type="match status" value="1"/>
</dbReference>
<dbReference type="GO" id="GO:0008324">
    <property type="term" value="F:monoatomic cation transmembrane transporter activity"/>
    <property type="evidence" value="ECO:0007669"/>
    <property type="project" value="InterPro"/>
</dbReference>
<dbReference type="PRINTS" id="PR00762">
    <property type="entry name" value="CLCHANNEL"/>
</dbReference>
<feature type="transmembrane region" description="Helical" evidence="8">
    <location>
        <begin position="61"/>
        <end position="82"/>
    </location>
</feature>
<evidence type="ECO:0000256" key="1">
    <source>
        <dbReference type="ARBA" id="ARBA00004141"/>
    </source>
</evidence>
<dbReference type="CDD" id="cd01031">
    <property type="entry name" value="EriC"/>
    <property type="match status" value="1"/>
</dbReference>
<keyword evidence="11" id="KW-1185">Reference proteome</keyword>
<evidence type="ECO:0000256" key="2">
    <source>
        <dbReference type="ARBA" id="ARBA00022448"/>
    </source>
</evidence>
<dbReference type="SUPFAM" id="SSF81340">
    <property type="entry name" value="Clc chloride channel"/>
    <property type="match status" value="1"/>
</dbReference>
<dbReference type="GO" id="GO:0006813">
    <property type="term" value="P:potassium ion transport"/>
    <property type="evidence" value="ECO:0007669"/>
    <property type="project" value="InterPro"/>
</dbReference>
<keyword evidence="4 8" id="KW-1133">Transmembrane helix</keyword>
<keyword evidence="3 8" id="KW-0812">Transmembrane</keyword>
<comment type="subcellular location">
    <subcellularLocation>
        <location evidence="1">Membrane</location>
        <topology evidence="1">Multi-pass membrane protein</topology>
    </subcellularLocation>
</comment>
<dbReference type="Gene3D" id="3.30.70.1450">
    <property type="entry name" value="Regulator of K+ conductance, C-terminal domain"/>
    <property type="match status" value="1"/>
</dbReference>
<dbReference type="GO" id="GO:0005886">
    <property type="term" value="C:plasma membrane"/>
    <property type="evidence" value="ECO:0007669"/>
    <property type="project" value="TreeGrafter"/>
</dbReference>
<feature type="transmembrane region" description="Helical" evidence="8">
    <location>
        <begin position="194"/>
        <end position="213"/>
    </location>
</feature>
<feature type="transmembrane region" description="Helical" evidence="8">
    <location>
        <begin position="233"/>
        <end position="254"/>
    </location>
</feature>
<name>A0A1T5KPY6_9FIRM</name>
<feature type="transmembrane region" description="Helical" evidence="8">
    <location>
        <begin position="334"/>
        <end position="357"/>
    </location>
</feature>
<evidence type="ECO:0000256" key="4">
    <source>
        <dbReference type="ARBA" id="ARBA00022989"/>
    </source>
</evidence>
<proteinExistence type="predicted"/>
<dbReference type="EMBL" id="FUZT01000004">
    <property type="protein sequence ID" value="SKC65792.1"/>
    <property type="molecule type" value="Genomic_DNA"/>
</dbReference>
<feature type="transmembrane region" description="Helical" evidence="8">
    <location>
        <begin position="274"/>
        <end position="292"/>
    </location>
</feature>
<reference evidence="10 11" key="1">
    <citation type="submission" date="2017-02" db="EMBL/GenBank/DDBJ databases">
        <authorList>
            <person name="Peterson S.W."/>
        </authorList>
    </citation>
    <scope>NUCLEOTIDE SEQUENCE [LARGE SCALE GENOMIC DNA]</scope>
    <source>
        <strain evidence="10 11">M1</strain>
    </source>
</reference>
<feature type="transmembrane region" description="Helical" evidence="8">
    <location>
        <begin position="159"/>
        <end position="182"/>
    </location>
</feature>
<dbReference type="PROSITE" id="PS51202">
    <property type="entry name" value="RCK_C"/>
    <property type="match status" value="1"/>
</dbReference>
<protein>
    <submittedName>
        <fullName evidence="10">H+/Cl-antiporter ClcA</fullName>
    </submittedName>
</protein>
<evidence type="ECO:0000256" key="6">
    <source>
        <dbReference type="ARBA" id="ARBA00023136"/>
    </source>
</evidence>
<accession>A0A1T5KPY6</accession>
<evidence type="ECO:0000256" key="5">
    <source>
        <dbReference type="ARBA" id="ARBA00023065"/>
    </source>
</evidence>
<dbReference type="RefSeq" id="WP_079491337.1">
    <property type="nucleotide sequence ID" value="NZ_FUZT01000004.1"/>
</dbReference>
<keyword evidence="6 8" id="KW-0472">Membrane</keyword>
<dbReference type="SUPFAM" id="SSF116726">
    <property type="entry name" value="TrkA C-terminal domain-like"/>
    <property type="match status" value="1"/>
</dbReference>
<evidence type="ECO:0000256" key="7">
    <source>
        <dbReference type="ARBA" id="ARBA00023214"/>
    </source>
</evidence>
<feature type="transmembrane region" description="Helical" evidence="8">
    <location>
        <begin position="363"/>
        <end position="384"/>
    </location>
</feature>
<feature type="domain" description="RCK C-terminal" evidence="9">
    <location>
        <begin position="437"/>
        <end position="518"/>
    </location>
</feature>
<dbReference type="InterPro" id="IPR001807">
    <property type="entry name" value="ClC"/>
</dbReference>
<dbReference type="PANTHER" id="PTHR45711:SF6">
    <property type="entry name" value="CHLORIDE CHANNEL PROTEIN"/>
    <property type="match status" value="1"/>
</dbReference>